<evidence type="ECO:0000313" key="2">
    <source>
        <dbReference type="EMBL" id="CAH1002359.1"/>
    </source>
</evidence>
<name>A0ABM9B502_9BACT</name>
<dbReference type="SUPFAM" id="SSF56317">
    <property type="entry name" value="Carbon-nitrogen hydrolase"/>
    <property type="match status" value="1"/>
</dbReference>
<dbReference type="PANTHER" id="PTHR47799">
    <property type="entry name" value="OMEGA-AMIDASE YAFV"/>
    <property type="match status" value="1"/>
</dbReference>
<dbReference type="Proteomes" id="UP000837803">
    <property type="component" value="Unassembled WGS sequence"/>
</dbReference>
<dbReference type="EMBL" id="CAKLPZ010000005">
    <property type="protein sequence ID" value="CAH1002359.1"/>
    <property type="molecule type" value="Genomic_DNA"/>
</dbReference>
<keyword evidence="2" id="KW-0378">Hydrolase</keyword>
<dbReference type="NCBIfam" id="NF007757">
    <property type="entry name" value="PRK10438.1"/>
    <property type="match status" value="1"/>
</dbReference>
<reference evidence="2" key="1">
    <citation type="submission" date="2021-12" db="EMBL/GenBank/DDBJ databases">
        <authorList>
            <person name="Rodrigo-Torres L."/>
            <person name="Arahal R. D."/>
            <person name="Lucena T."/>
        </authorList>
    </citation>
    <scope>NUCLEOTIDE SEQUENCE</scope>
    <source>
        <strain evidence="2">CECT 8419</strain>
    </source>
</reference>
<evidence type="ECO:0000313" key="3">
    <source>
        <dbReference type="Proteomes" id="UP000837803"/>
    </source>
</evidence>
<evidence type="ECO:0000259" key="1">
    <source>
        <dbReference type="PROSITE" id="PS50263"/>
    </source>
</evidence>
<gene>
    <name evidence="2" type="primary">yafV</name>
    <name evidence="2" type="ORF">LEM8419_03266</name>
</gene>
<organism evidence="2 3">
    <name type="scientific">Neolewinella maritima</name>
    <dbReference type="NCBI Taxonomy" id="1383882"/>
    <lineage>
        <taxon>Bacteria</taxon>
        <taxon>Pseudomonadati</taxon>
        <taxon>Bacteroidota</taxon>
        <taxon>Saprospiria</taxon>
        <taxon>Saprospirales</taxon>
        <taxon>Lewinellaceae</taxon>
        <taxon>Neolewinella</taxon>
    </lineage>
</organism>
<dbReference type="GO" id="GO:0050152">
    <property type="term" value="F:omega-amidase activity"/>
    <property type="evidence" value="ECO:0007669"/>
    <property type="project" value="UniProtKB-EC"/>
</dbReference>
<dbReference type="PANTHER" id="PTHR47799:SF1">
    <property type="entry name" value="OMEGA-AMIDASE YAFV"/>
    <property type="match status" value="1"/>
</dbReference>
<keyword evidence="3" id="KW-1185">Reference proteome</keyword>
<protein>
    <submittedName>
        <fullName evidence="2">Omega-amidase YafV</fullName>
        <ecNumber evidence="2">3.5.1.3</ecNumber>
    </submittedName>
</protein>
<dbReference type="PROSITE" id="PS50263">
    <property type="entry name" value="CN_HYDROLASE"/>
    <property type="match status" value="1"/>
</dbReference>
<dbReference type="RefSeq" id="WP_238752223.1">
    <property type="nucleotide sequence ID" value="NZ_CAKLPZ010000005.1"/>
</dbReference>
<dbReference type="Pfam" id="PF00795">
    <property type="entry name" value="CN_hydrolase"/>
    <property type="match status" value="1"/>
</dbReference>
<dbReference type="InterPro" id="IPR052737">
    <property type="entry name" value="Omega-amidase_YafV"/>
</dbReference>
<comment type="caution">
    <text evidence="2">The sequence shown here is derived from an EMBL/GenBank/DDBJ whole genome shotgun (WGS) entry which is preliminary data.</text>
</comment>
<feature type="domain" description="CN hydrolase" evidence="1">
    <location>
        <begin position="2"/>
        <end position="236"/>
    </location>
</feature>
<dbReference type="EC" id="3.5.1.3" evidence="2"/>
<dbReference type="InterPro" id="IPR036526">
    <property type="entry name" value="C-N_Hydrolase_sf"/>
</dbReference>
<dbReference type="InterPro" id="IPR003010">
    <property type="entry name" value="C-N_Hydrolase"/>
</dbReference>
<proteinExistence type="predicted"/>
<sequence>MLTLTLLQSDPIWQDPATNRSQLTERLTPLAGRTDLIILPEMFTTGFSMDAARLAEPHDGATVDWMCTQADRLEAALCGSIIVADGGRYYNRLYWVAPGGRTLHYDKRYLFTPGGEHEHYSAGSERLVVDYRGWKICPLVCYDLRFPEWSRNDPADPFDLLIYVASWPSARASDWCTLLAARAIENQCYVAAVNRVGEDGNGLRYRGDSRVIDPGPRGVLAALSEVDTTLTLTIARQEVLDLRRRLPFLVDRRPV</sequence>
<accession>A0ABM9B502</accession>
<dbReference type="Gene3D" id="3.60.110.10">
    <property type="entry name" value="Carbon-nitrogen hydrolase"/>
    <property type="match status" value="1"/>
</dbReference>